<accession>A0A1H3WP02</accession>
<dbReference type="Pfam" id="PF00534">
    <property type="entry name" value="Glycos_transf_1"/>
    <property type="match status" value="1"/>
</dbReference>
<feature type="domain" description="Glycosyl transferase family 1" evidence="1">
    <location>
        <begin position="173"/>
        <end position="326"/>
    </location>
</feature>
<evidence type="ECO:0000259" key="1">
    <source>
        <dbReference type="Pfam" id="PF00534"/>
    </source>
</evidence>
<dbReference type="PANTHER" id="PTHR45947">
    <property type="entry name" value="SULFOQUINOVOSYL TRANSFERASE SQD2"/>
    <property type="match status" value="1"/>
</dbReference>
<protein>
    <submittedName>
        <fullName evidence="3">Glycosyltransferase involved in cell wall bisynthesis</fullName>
    </submittedName>
</protein>
<gene>
    <name evidence="3" type="ORF">SAMN04488065_0975</name>
</gene>
<keyword evidence="4" id="KW-1185">Reference proteome</keyword>
<evidence type="ECO:0000313" key="4">
    <source>
        <dbReference type="Proteomes" id="UP000236755"/>
    </source>
</evidence>
<dbReference type="AlphaFoldDB" id="A0A1H3WP02"/>
<dbReference type="OrthoDB" id="17979at2157"/>
<name>A0A1H3WP02_9EURY</name>
<reference evidence="3 4" key="1">
    <citation type="submission" date="2016-10" db="EMBL/GenBank/DDBJ databases">
        <authorList>
            <person name="de Groot N.N."/>
        </authorList>
    </citation>
    <scope>NUCLEOTIDE SEQUENCE [LARGE SCALE GENOMIC DNA]</scope>
    <source>
        <strain evidence="3 4">CGMCC 1.8712</strain>
    </source>
</reference>
<dbReference type="InterPro" id="IPR001296">
    <property type="entry name" value="Glyco_trans_1"/>
</dbReference>
<dbReference type="Pfam" id="PF13439">
    <property type="entry name" value="Glyco_transf_4"/>
    <property type="match status" value="1"/>
</dbReference>
<organism evidence="3 4">
    <name type="scientific">Haloplanus vescus</name>
    <dbReference type="NCBI Taxonomy" id="555874"/>
    <lineage>
        <taxon>Archaea</taxon>
        <taxon>Methanobacteriati</taxon>
        <taxon>Methanobacteriota</taxon>
        <taxon>Stenosarchaea group</taxon>
        <taxon>Halobacteria</taxon>
        <taxon>Halobacteriales</taxon>
        <taxon>Haloferacaceae</taxon>
        <taxon>Haloplanus</taxon>
    </lineage>
</organism>
<keyword evidence="3" id="KW-0808">Transferase</keyword>
<dbReference type="Gene3D" id="3.40.50.2000">
    <property type="entry name" value="Glycogen Phosphorylase B"/>
    <property type="match status" value="2"/>
</dbReference>
<dbReference type="SUPFAM" id="SSF53756">
    <property type="entry name" value="UDP-Glycosyltransferase/glycogen phosphorylase"/>
    <property type="match status" value="1"/>
</dbReference>
<feature type="domain" description="Glycosyltransferase subfamily 4-like N-terminal" evidence="2">
    <location>
        <begin position="40"/>
        <end position="158"/>
    </location>
</feature>
<dbReference type="CDD" id="cd03801">
    <property type="entry name" value="GT4_PimA-like"/>
    <property type="match status" value="1"/>
</dbReference>
<proteinExistence type="predicted"/>
<dbReference type="EMBL" id="FNQT01000001">
    <property type="protein sequence ID" value="SDZ88084.1"/>
    <property type="molecule type" value="Genomic_DNA"/>
</dbReference>
<dbReference type="InterPro" id="IPR050194">
    <property type="entry name" value="Glycosyltransferase_grp1"/>
</dbReference>
<dbReference type="InterPro" id="IPR028098">
    <property type="entry name" value="Glyco_trans_4-like_N"/>
</dbReference>
<evidence type="ECO:0000313" key="3">
    <source>
        <dbReference type="EMBL" id="SDZ88084.1"/>
    </source>
</evidence>
<dbReference type="PANTHER" id="PTHR45947:SF3">
    <property type="entry name" value="SULFOQUINOVOSYL TRANSFERASE SQD2"/>
    <property type="match status" value="1"/>
</dbReference>
<dbReference type="GO" id="GO:0016757">
    <property type="term" value="F:glycosyltransferase activity"/>
    <property type="evidence" value="ECO:0007669"/>
    <property type="project" value="InterPro"/>
</dbReference>
<evidence type="ECO:0000259" key="2">
    <source>
        <dbReference type="Pfam" id="PF13439"/>
    </source>
</evidence>
<sequence>MRVLNYLELAERLDRSGIGTAADQQRAALATTDVSVVTSPWRGESPVGTAAAALRGRGAFRDYDVAHCNMIGPGTVAVARHAARTDTPLVLHAHVTAEDFAESFRGSTYLAGPLGRYLRWFYSQADLVLCPSAYTKRILEAYPIDAPIQPITNGVDTASLAGFEDLREEYRERFDLDGLVVFSVGNVFERKGLTTFCRLAEETEYEFAWFGPYDSGPQASETVRRWTKNPPANVTFTGWVDDKRGAFAAGDVYCFPTKAENQGIAVLEAMACGKPVVLRDIPVFEEFYTHGHDCLKCETRAEFREALDRLADDPDLRERLGANAKETAAEHSLERVGEKLVDTYERVLDEEVTND</sequence>
<dbReference type="Proteomes" id="UP000236755">
    <property type="component" value="Unassembled WGS sequence"/>
</dbReference>
<dbReference type="RefSeq" id="WP_092632271.1">
    <property type="nucleotide sequence ID" value="NZ_FNQT01000001.1"/>
</dbReference>
<dbReference type="STRING" id="555874.SAMN04488065_0975"/>